<gene>
    <name evidence="12" type="primary">dnaG</name>
    <name evidence="16" type="ORF">SAMN05444955_105113</name>
</gene>
<keyword evidence="6 12" id="KW-0479">Metal-binding</keyword>
<dbReference type="Pfam" id="PF01807">
    <property type="entry name" value="Zn_ribbon_DnaG"/>
    <property type="match status" value="1"/>
</dbReference>
<dbReference type="GO" id="GO:0008270">
    <property type="term" value="F:zinc ion binding"/>
    <property type="evidence" value="ECO:0007669"/>
    <property type="project" value="UniProtKB-UniRule"/>
</dbReference>
<dbReference type="FunFam" id="3.90.980.10:FF:000001">
    <property type="entry name" value="DNA primase"/>
    <property type="match status" value="1"/>
</dbReference>
<evidence type="ECO:0000256" key="6">
    <source>
        <dbReference type="ARBA" id="ARBA00022723"/>
    </source>
</evidence>
<comment type="domain">
    <text evidence="12">Contains an N-terminal zinc-binding domain, a central core domain that contains the primase activity, and a C-terminal DnaB-binding domain.</text>
</comment>
<dbReference type="Gene3D" id="3.40.1360.10">
    <property type="match status" value="1"/>
</dbReference>
<comment type="subunit">
    <text evidence="12">Monomer. Interacts with DnaB.</text>
</comment>
<evidence type="ECO:0000256" key="1">
    <source>
        <dbReference type="ARBA" id="ARBA00022478"/>
    </source>
</evidence>
<dbReference type="EMBL" id="FOCQ01000005">
    <property type="protein sequence ID" value="SEN05035.1"/>
    <property type="molecule type" value="Genomic_DNA"/>
</dbReference>
<proteinExistence type="inferred from homology"/>
<dbReference type="GO" id="GO:0005737">
    <property type="term" value="C:cytoplasm"/>
    <property type="evidence" value="ECO:0007669"/>
    <property type="project" value="TreeGrafter"/>
</dbReference>
<evidence type="ECO:0000256" key="10">
    <source>
        <dbReference type="ARBA" id="ARBA00023125"/>
    </source>
</evidence>
<feature type="domain" description="Toprim" evidence="15">
    <location>
        <begin position="265"/>
        <end position="346"/>
    </location>
</feature>
<dbReference type="Pfam" id="PF13155">
    <property type="entry name" value="Toprim_2"/>
    <property type="match status" value="1"/>
</dbReference>
<dbReference type="InterPro" id="IPR036185">
    <property type="entry name" value="DNA_heli_DnaB-like_N_sf"/>
</dbReference>
<dbReference type="GO" id="GO:0003678">
    <property type="term" value="F:DNA helicase activity"/>
    <property type="evidence" value="ECO:0007669"/>
    <property type="project" value="InterPro"/>
</dbReference>
<dbReference type="Gene3D" id="1.10.860.10">
    <property type="entry name" value="DNAb Helicase, Chain A"/>
    <property type="match status" value="1"/>
</dbReference>
<dbReference type="SMART" id="SM00400">
    <property type="entry name" value="ZnF_CHCC"/>
    <property type="match status" value="1"/>
</dbReference>
<sequence>MVCMGGRIPDEIIDRVRRHFDILDVVQQYVQLKKSGRNYFGLCPFHSERTPSFSVSPEKQIFHCFGCGAGGDIIKFVMEIEQYTFIEAVRHLAEQAGIHIPETGPVSDGREEEERRQMREALKLASKLYHHLLVHTEYGRHAREYLKQRQVSMETVEEFQLGFAPPSNQFLLSFLKQRGFKEEVLEKAGLIATRDSPAQKKYYDRFRNRIMFPIHDSQGGVIAFGGRIIGDGHPKYLNSPETPLFHKGNHLFNLHRARSHIRKEQQAVLFEGYMDVIAAWQAGIRTGIATLGTSFTDDQARVIRRNAETVIICYDADSAGQSAALRGLEILRNHDCTVKVAQMPVGMDPDDYIRRHGGDAFKEEILAGSLSLTSFKLESLKKSFNLRDEDERIKYLAKAVDVISDLPLAIEQDHYLRRLAEEFHLSLDSLKEELRKRKALKKREAGRDKGESKWNNGYYRETGKQMIGGSRLLSVTERSEMLLVAHMMRDKSITEWVKRVLGADFHTEIYAALAAYLYAYYEQGNPEDVGRFIGHLPDQALIQKASELAMLDLPDEVSQEALNDYVRHIRNYPLLKEIEEKERLVEQLSRADEPVKAAQLSLEITELRKQLQLRMN</sequence>
<feature type="zinc finger region" description="CHC2-type" evidence="12 14">
    <location>
        <begin position="43"/>
        <end position="67"/>
    </location>
</feature>
<name>A0A1H8DD55_9BACL</name>
<dbReference type="InterPro" id="IPR036977">
    <property type="entry name" value="DNA_primase_Znf_CHC2"/>
</dbReference>
<dbReference type="InterPro" id="IPR006295">
    <property type="entry name" value="DNA_primase_DnaG"/>
</dbReference>
<dbReference type="Pfam" id="PF10410">
    <property type="entry name" value="DnaB_bind"/>
    <property type="match status" value="1"/>
</dbReference>
<dbReference type="Gene3D" id="3.90.580.10">
    <property type="entry name" value="Zinc finger, CHC2-type domain"/>
    <property type="match status" value="1"/>
</dbReference>
<dbReference type="STRING" id="1173111.SAMN05444955_105113"/>
<dbReference type="Proteomes" id="UP000199695">
    <property type="component" value="Unassembled WGS sequence"/>
</dbReference>
<dbReference type="SUPFAM" id="SSF48024">
    <property type="entry name" value="N-terminal domain of DnaB helicase"/>
    <property type="match status" value="1"/>
</dbReference>
<organism evidence="16 17">
    <name type="scientific">Lihuaxuella thermophila</name>
    <dbReference type="NCBI Taxonomy" id="1173111"/>
    <lineage>
        <taxon>Bacteria</taxon>
        <taxon>Bacillati</taxon>
        <taxon>Bacillota</taxon>
        <taxon>Bacilli</taxon>
        <taxon>Bacillales</taxon>
        <taxon>Thermoactinomycetaceae</taxon>
        <taxon>Lihuaxuella</taxon>
    </lineage>
</organism>
<evidence type="ECO:0000256" key="5">
    <source>
        <dbReference type="ARBA" id="ARBA00022705"/>
    </source>
</evidence>
<dbReference type="Gene3D" id="3.90.980.10">
    <property type="entry name" value="DNA primase, catalytic core, N-terminal domain"/>
    <property type="match status" value="1"/>
</dbReference>
<dbReference type="FunFam" id="3.90.580.10:FF:000001">
    <property type="entry name" value="DNA primase"/>
    <property type="match status" value="1"/>
</dbReference>
<evidence type="ECO:0000256" key="8">
    <source>
        <dbReference type="ARBA" id="ARBA00022833"/>
    </source>
</evidence>
<dbReference type="NCBIfam" id="TIGR01391">
    <property type="entry name" value="dnaG"/>
    <property type="match status" value="1"/>
</dbReference>
<dbReference type="InterPro" id="IPR050219">
    <property type="entry name" value="DnaG_primase"/>
</dbReference>
<dbReference type="PANTHER" id="PTHR30313:SF2">
    <property type="entry name" value="DNA PRIMASE"/>
    <property type="match status" value="1"/>
</dbReference>
<dbReference type="InterPro" id="IPR019475">
    <property type="entry name" value="DNA_primase_DnaB-bd"/>
</dbReference>
<keyword evidence="4 12" id="KW-0548">Nucleotidyltransferase</keyword>
<keyword evidence="2 12" id="KW-0639">Primosome</keyword>
<dbReference type="PIRSF" id="PIRSF002811">
    <property type="entry name" value="DnaG"/>
    <property type="match status" value="1"/>
</dbReference>
<dbReference type="GO" id="GO:0000428">
    <property type="term" value="C:DNA-directed RNA polymerase complex"/>
    <property type="evidence" value="ECO:0007669"/>
    <property type="project" value="UniProtKB-KW"/>
</dbReference>
<evidence type="ECO:0000256" key="9">
    <source>
        <dbReference type="ARBA" id="ARBA00022842"/>
    </source>
</evidence>
<dbReference type="GO" id="GO:0003899">
    <property type="term" value="F:DNA-directed RNA polymerase activity"/>
    <property type="evidence" value="ECO:0007669"/>
    <property type="project" value="UniProtKB-UniRule"/>
</dbReference>
<keyword evidence="17" id="KW-1185">Reference proteome</keyword>
<dbReference type="Pfam" id="PF08275">
    <property type="entry name" value="DNAG_N"/>
    <property type="match status" value="1"/>
</dbReference>
<dbReference type="GO" id="GO:0005524">
    <property type="term" value="F:ATP binding"/>
    <property type="evidence" value="ECO:0007669"/>
    <property type="project" value="InterPro"/>
</dbReference>
<evidence type="ECO:0000256" key="3">
    <source>
        <dbReference type="ARBA" id="ARBA00022679"/>
    </source>
</evidence>
<dbReference type="GO" id="GO:0006269">
    <property type="term" value="P:DNA replication, synthesis of primer"/>
    <property type="evidence" value="ECO:0007669"/>
    <property type="project" value="UniProtKB-UniRule"/>
</dbReference>
<protein>
    <recommendedName>
        <fullName evidence="12 13">DNA primase</fullName>
        <ecNumber evidence="12">2.7.7.101</ecNumber>
    </recommendedName>
</protein>
<dbReference type="PROSITE" id="PS50880">
    <property type="entry name" value="TOPRIM"/>
    <property type="match status" value="1"/>
</dbReference>
<evidence type="ECO:0000256" key="2">
    <source>
        <dbReference type="ARBA" id="ARBA00022515"/>
    </source>
</evidence>
<keyword evidence="7 12" id="KW-0863">Zinc-finger</keyword>
<keyword evidence="1 12" id="KW-0240">DNA-directed RNA polymerase</keyword>
<dbReference type="InterPro" id="IPR016136">
    <property type="entry name" value="DNA_helicase_N/primase_C"/>
</dbReference>
<comment type="function">
    <text evidence="12 13">RNA polymerase that catalyzes the synthesis of short RNA molecules used as primers for DNA polymerase during DNA replication.</text>
</comment>
<dbReference type="GO" id="GO:0003677">
    <property type="term" value="F:DNA binding"/>
    <property type="evidence" value="ECO:0007669"/>
    <property type="project" value="UniProtKB-KW"/>
</dbReference>
<dbReference type="InterPro" id="IPR030846">
    <property type="entry name" value="DnaG_bac"/>
</dbReference>
<dbReference type="SUPFAM" id="SSF56731">
    <property type="entry name" value="DNA primase core"/>
    <property type="match status" value="1"/>
</dbReference>
<dbReference type="PANTHER" id="PTHR30313">
    <property type="entry name" value="DNA PRIMASE"/>
    <property type="match status" value="1"/>
</dbReference>
<evidence type="ECO:0000256" key="14">
    <source>
        <dbReference type="PIRSR" id="PIRSR002811-1"/>
    </source>
</evidence>
<dbReference type="AlphaFoldDB" id="A0A1H8DD55"/>
<dbReference type="InterPro" id="IPR034151">
    <property type="entry name" value="TOPRIM_DnaG_bac"/>
</dbReference>
<evidence type="ECO:0000313" key="16">
    <source>
        <dbReference type="EMBL" id="SEN05035.1"/>
    </source>
</evidence>
<comment type="catalytic activity">
    <reaction evidence="12">
        <text>ssDNA + n NTP = ssDNA/pppN(pN)n-1 hybrid + (n-1) diphosphate.</text>
        <dbReference type="EC" id="2.7.7.101"/>
    </reaction>
</comment>
<dbReference type="EC" id="2.7.7.101" evidence="12"/>
<dbReference type="InterPro" id="IPR002694">
    <property type="entry name" value="Znf_CHC2"/>
</dbReference>
<dbReference type="GO" id="GO:1990077">
    <property type="term" value="C:primosome complex"/>
    <property type="evidence" value="ECO:0007669"/>
    <property type="project" value="UniProtKB-KW"/>
</dbReference>
<keyword evidence="11 12" id="KW-0804">Transcription</keyword>
<dbReference type="HAMAP" id="MF_00974">
    <property type="entry name" value="DNA_primase_DnaG"/>
    <property type="match status" value="1"/>
</dbReference>
<reference evidence="16 17" key="1">
    <citation type="submission" date="2016-10" db="EMBL/GenBank/DDBJ databases">
        <authorList>
            <person name="de Groot N.N."/>
        </authorList>
    </citation>
    <scope>NUCLEOTIDE SEQUENCE [LARGE SCALE GENOMIC DNA]</scope>
    <source>
        <strain evidence="16 17">DSM 46701</strain>
    </source>
</reference>
<evidence type="ECO:0000313" key="17">
    <source>
        <dbReference type="Proteomes" id="UP000199695"/>
    </source>
</evidence>
<accession>A0A1H8DD55</accession>
<keyword evidence="3 12" id="KW-0808">Transferase</keyword>
<evidence type="ECO:0000256" key="13">
    <source>
        <dbReference type="PIRNR" id="PIRNR002811"/>
    </source>
</evidence>
<evidence type="ECO:0000259" key="15">
    <source>
        <dbReference type="PROSITE" id="PS50880"/>
    </source>
</evidence>
<keyword evidence="8 12" id="KW-0862">Zinc</keyword>
<evidence type="ECO:0000256" key="4">
    <source>
        <dbReference type="ARBA" id="ARBA00022695"/>
    </source>
</evidence>
<evidence type="ECO:0000256" key="11">
    <source>
        <dbReference type="ARBA" id="ARBA00023163"/>
    </source>
</evidence>
<dbReference type="CDD" id="cd03364">
    <property type="entry name" value="TOPRIM_DnaG_primases"/>
    <property type="match status" value="1"/>
</dbReference>
<comment type="similarity">
    <text evidence="12 13">Belongs to the DnaG primase family.</text>
</comment>
<keyword evidence="10 12" id="KW-0238">DNA-binding</keyword>
<keyword evidence="5 12" id="KW-0235">DNA replication</keyword>
<dbReference type="InterPro" id="IPR006171">
    <property type="entry name" value="TOPRIM_dom"/>
</dbReference>
<dbReference type="InterPro" id="IPR037068">
    <property type="entry name" value="DNA_primase_core_N_sf"/>
</dbReference>
<keyword evidence="9" id="KW-0460">Magnesium</keyword>
<dbReference type="InterPro" id="IPR013264">
    <property type="entry name" value="DNAG_N"/>
</dbReference>
<dbReference type="SMART" id="SM00493">
    <property type="entry name" value="TOPRIM"/>
    <property type="match status" value="1"/>
</dbReference>
<dbReference type="FunFam" id="3.40.1360.10:FF:000002">
    <property type="entry name" value="DNA primase"/>
    <property type="match status" value="1"/>
</dbReference>
<dbReference type="SUPFAM" id="SSF57783">
    <property type="entry name" value="Zinc beta-ribbon"/>
    <property type="match status" value="1"/>
</dbReference>
<evidence type="ECO:0000256" key="7">
    <source>
        <dbReference type="ARBA" id="ARBA00022771"/>
    </source>
</evidence>
<evidence type="ECO:0000256" key="12">
    <source>
        <dbReference type="HAMAP-Rule" id="MF_00974"/>
    </source>
</evidence>
<comment type="cofactor">
    <cofactor evidence="12 13 14">
        <name>Zn(2+)</name>
        <dbReference type="ChEBI" id="CHEBI:29105"/>
    </cofactor>
    <text evidence="12 13 14">Binds 1 zinc ion per monomer.</text>
</comment>